<dbReference type="EMBL" id="VUMV01000001">
    <property type="protein sequence ID" value="MST81163.1"/>
    <property type="molecule type" value="Genomic_DNA"/>
</dbReference>
<name>A0A7X2P7J5_9FIRM</name>
<reference evidence="1 2" key="1">
    <citation type="submission" date="2019-08" db="EMBL/GenBank/DDBJ databases">
        <title>In-depth cultivation of the pig gut microbiome towards novel bacterial diversity and tailored functional studies.</title>
        <authorList>
            <person name="Wylensek D."/>
            <person name="Hitch T.C.A."/>
            <person name="Clavel T."/>
        </authorList>
    </citation>
    <scope>NUCLEOTIDE SEQUENCE [LARGE SCALE GENOMIC DNA]</scope>
    <source>
        <strain evidence="1 2">Oil+RF-744-WCA-WT-13</strain>
    </source>
</reference>
<evidence type="ECO:0000313" key="2">
    <source>
        <dbReference type="Proteomes" id="UP000466864"/>
    </source>
</evidence>
<dbReference type="RefSeq" id="WP_154456958.1">
    <property type="nucleotide sequence ID" value="NZ_VUMV01000001.1"/>
</dbReference>
<dbReference type="AlphaFoldDB" id="A0A7X2P7J5"/>
<evidence type="ECO:0000313" key="1">
    <source>
        <dbReference type="EMBL" id="MST81163.1"/>
    </source>
</evidence>
<accession>A0A7X2P7J5</accession>
<organism evidence="1 2">
    <name type="scientific">Bilifractor porci</name>
    <dbReference type="NCBI Taxonomy" id="2606636"/>
    <lineage>
        <taxon>Bacteria</taxon>
        <taxon>Bacillati</taxon>
        <taxon>Bacillota</taxon>
        <taxon>Clostridia</taxon>
        <taxon>Lachnospirales</taxon>
        <taxon>Lachnospiraceae</taxon>
        <taxon>Bilifractor</taxon>
    </lineage>
</organism>
<gene>
    <name evidence="1" type="ORF">FYJ60_02280</name>
</gene>
<protein>
    <submittedName>
        <fullName evidence="1">Uncharacterized protein</fullName>
    </submittedName>
</protein>
<proteinExistence type="predicted"/>
<keyword evidence="2" id="KW-1185">Reference proteome</keyword>
<comment type="caution">
    <text evidence="1">The sequence shown here is derived from an EMBL/GenBank/DDBJ whole genome shotgun (WGS) entry which is preliminary data.</text>
</comment>
<dbReference type="Proteomes" id="UP000466864">
    <property type="component" value="Unassembled WGS sequence"/>
</dbReference>
<sequence length="141" mass="16076">MIRCDRAVAKAALKLTNRKLDTELYHSNETSEIHVVRDANELDRSVFLKYPPEDIRESIERLAEQGKLNIVSMDPYDSYFTITLDLKHWFEVWLDAYTKKFWTGVLTGIASDIILSLCMGIKPALAAAVDTLLRFLAGILQ</sequence>